<accession>A0A918Q3A4</accession>
<reference evidence="1" key="2">
    <citation type="submission" date="2020-09" db="EMBL/GenBank/DDBJ databases">
        <authorList>
            <person name="Sun Q."/>
            <person name="Ohkuma M."/>
        </authorList>
    </citation>
    <scope>NUCLEOTIDE SEQUENCE</scope>
    <source>
        <strain evidence="1">JCM 4815</strain>
    </source>
</reference>
<dbReference type="Gene3D" id="1.10.150.240">
    <property type="entry name" value="Putative phosphatase, domain 2"/>
    <property type="match status" value="1"/>
</dbReference>
<evidence type="ECO:0000313" key="2">
    <source>
        <dbReference type="Proteomes" id="UP000622166"/>
    </source>
</evidence>
<dbReference type="Proteomes" id="UP000622166">
    <property type="component" value="Unassembled WGS sequence"/>
</dbReference>
<evidence type="ECO:0000313" key="1">
    <source>
        <dbReference type="EMBL" id="GGZ29745.1"/>
    </source>
</evidence>
<protein>
    <submittedName>
        <fullName evidence="1">Haloacid dehalogenase</fullName>
    </submittedName>
</protein>
<dbReference type="PANTHER" id="PTHR43481:SF4">
    <property type="entry name" value="GLYCEROL-1-PHOSPHATE PHOSPHOHYDROLASE 1-RELATED"/>
    <property type="match status" value="1"/>
</dbReference>
<dbReference type="AlphaFoldDB" id="A0A918Q3A4"/>
<dbReference type="Gene3D" id="3.40.50.1000">
    <property type="entry name" value="HAD superfamily/HAD-like"/>
    <property type="match status" value="1"/>
</dbReference>
<dbReference type="SFLD" id="SFLDS00003">
    <property type="entry name" value="Haloacid_Dehalogenase"/>
    <property type="match status" value="1"/>
</dbReference>
<comment type="caution">
    <text evidence="1">The sequence shown here is derived from an EMBL/GenBank/DDBJ whole genome shotgun (WGS) entry which is preliminary data.</text>
</comment>
<keyword evidence="2" id="KW-1185">Reference proteome</keyword>
<dbReference type="InterPro" id="IPR051806">
    <property type="entry name" value="HAD-like_SPP"/>
</dbReference>
<dbReference type="InterPro" id="IPR036412">
    <property type="entry name" value="HAD-like_sf"/>
</dbReference>
<dbReference type="InterPro" id="IPR006439">
    <property type="entry name" value="HAD-SF_hydro_IA"/>
</dbReference>
<dbReference type="NCBIfam" id="TIGR01509">
    <property type="entry name" value="HAD-SF-IA-v3"/>
    <property type="match status" value="1"/>
</dbReference>
<sequence length="216" mass="23318">MKLAAVLFDVDGVLLDSTATHHRIWTAWARLRRLDADVVWQQTFGRRPEDTVREVAPHLDPVAERQVLNELMRLEGDAFPPIEGADDLLDTLQPESWAIVTSGSRQPVHQRFGRAGLPLPRVQVYGEDVRNAKPHPEAYLLAAARLGTEPSSCLVVEDAPAGVAAGKAAGCTVIGITTTHEATQLLHADACVSSLAGLKPYLSSLLGGGAEHTQRQ</sequence>
<dbReference type="InterPro" id="IPR023214">
    <property type="entry name" value="HAD_sf"/>
</dbReference>
<organism evidence="1 2">
    <name type="scientific">Streptomyces poonensis</name>
    <dbReference type="NCBI Taxonomy" id="68255"/>
    <lineage>
        <taxon>Bacteria</taxon>
        <taxon>Bacillati</taxon>
        <taxon>Actinomycetota</taxon>
        <taxon>Actinomycetes</taxon>
        <taxon>Kitasatosporales</taxon>
        <taxon>Streptomycetaceae</taxon>
        <taxon>Streptomyces</taxon>
    </lineage>
</organism>
<dbReference type="EMBL" id="BMVW01000014">
    <property type="protein sequence ID" value="GGZ29745.1"/>
    <property type="molecule type" value="Genomic_DNA"/>
</dbReference>
<name>A0A918Q3A4_9ACTN</name>
<dbReference type="GO" id="GO:0050308">
    <property type="term" value="F:sugar-phosphatase activity"/>
    <property type="evidence" value="ECO:0007669"/>
    <property type="project" value="TreeGrafter"/>
</dbReference>
<dbReference type="PANTHER" id="PTHR43481">
    <property type="entry name" value="FRUCTOSE-1-PHOSPHATE PHOSPHATASE"/>
    <property type="match status" value="1"/>
</dbReference>
<dbReference type="SFLD" id="SFLDG01129">
    <property type="entry name" value="C1.5:_HAD__Beta-PGM__Phosphata"/>
    <property type="match status" value="1"/>
</dbReference>
<reference evidence="1" key="1">
    <citation type="journal article" date="2014" name="Int. J. Syst. Evol. Microbiol.">
        <title>Complete genome sequence of Corynebacterium casei LMG S-19264T (=DSM 44701T), isolated from a smear-ripened cheese.</title>
        <authorList>
            <consortium name="US DOE Joint Genome Institute (JGI-PGF)"/>
            <person name="Walter F."/>
            <person name="Albersmeier A."/>
            <person name="Kalinowski J."/>
            <person name="Ruckert C."/>
        </authorList>
    </citation>
    <scope>NUCLEOTIDE SEQUENCE</scope>
    <source>
        <strain evidence="1">JCM 4815</strain>
    </source>
</reference>
<proteinExistence type="predicted"/>
<dbReference type="NCBIfam" id="TIGR01549">
    <property type="entry name" value="HAD-SF-IA-v1"/>
    <property type="match status" value="1"/>
</dbReference>
<dbReference type="SUPFAM" id="SSF56784">
    <property type="entry name" value="HAD-like"/>
    <property type="match status" value="1"/>
</dbReference>
<gene>
    <name evidence="1" type="ORF">GCM10010365_57660</name>
</gene>
<dbReference type="Pfam" id="PF00702">
    <property type="entry name" value="Hydrolase"/>
    <property type="match status" value="1"/>
</dbReference>
<dbReference type="InterPro" id="IPR023198">
    <property type="entry name" value="PGP-like_dom2"/>
</dbReference>